<sequence length="140" mass="15935">MGSKGNIRTEAGKVLTRELKDRPVFEADDQSAMVYLLATQREKWCDKVYLESGCLLVTHFVGCKPCGKFGDYPVERCLKQMNRAFNFCDNQILQIYGFTHKTLGSRRVKRTRNEMSNPLEVKDELGLLHPAFKAVKVSSS</sequence>
<accession>A0A7J7LIX5</accession>
<dbReference type="EMBL" id="JACGCM010002254">
    <property type="protein sequence ID" value="KAF6142488.1"/>
    <property type="molecule type" value="Genomic_DNA"/>
</dbReference>
<dbReference type="GO" id="GO:0016758">
    <property type="term" value="F:hexosyltransferase activity"/>
    <property type="evidence" value="ECO:0007669"/>
    <property type="project" value="TreeGrafter"/>
</dbReference>
<name>A0A7J7LIX5_9MAGN</name>
<keyword evidence="5" id="KW-0333">Golgi apparatus</keyword>
<dbReference type="GO" id="GO:0009969">
    <property type="term" value="P:xyloglucan biosynthetic process"/>
    <property type="evidence" value="ECO:0007669"/>
    <property type="project" value="TreeGrafter"/>
</dbReference>
<keyword evidence="4" id="KW-0735">Signal-anchor</keyword>
<organism evidence="6 7">
    <name type="scientific">Kingdonia uniflora</name>
    <dbReference type="NCBI Taxonomy" id="39325"/>
    <lineage>
        <taxon>Eukaryota</taxon>
        <taxon>Viridiplantae</taxon>
        <taxon>Streptophyta</taxon>
        <taxon>Embryophyta</taxon>
        <taxon>Tracheophyta</taxon>
        <taxon>Spermatophyta</taxon>
        <taxon>Magnoliopsida</taxon>
        <taxon>Ranunculales</taxon>
        <taxon>Circaeasteraceae</taxon>
        <taxon>Kingdonia</taxon>
    </lineage>
</organism>
<dbReference type="GO" id="GO:0005802">
    <property type="term" value="C:trans-Golgi network"/>
    <property type="evidence" value="ECO:0007669"/>
    <property type="project" value="TreeGrafter"/>
</dbReference>
<dbReference type="GO" id="GO:0000139">
    <property type="term" value="C:Golgi membrane"/>
    <property type="evidence" value="ECO:0007669"/>
    <property type="project" value="UniProtKB-SubCell"/>
</dbReference>
<dbReference type="Proteomes" id="UP000541444">
    <property type="component" value="Unassembled WGS sequence"/>
</dbReference>
<keyword evidence="3" id="KW-0808">Transferase</keyword>
<dbReference type="InterPro" id="IPR008630">
    <property type="entry name" value="Glyco_trans_34"/>
</dbReference>
<keyword evidence="7" id="KW-1185">Reference proteome</keyword>
<evidence type="ECO:0000313" key="6">
    <source>
        <dbReference type="EMBL" id="KAF6142488.1"/>
    </source>
</evidence>
<keyword evidence="4" id="KW-0812">Transmembrane</keyword>
<comment type="caution">
    <text evidence="6">The sequence shown here is derived from an EMBL/GenBank/DDBJ whole genome shotgun (WGS) entry which is preliminary data.</text>
</comment>
<dbReference type="PANTHER" id="PTHR31311:SF5">
    <property type="entry name" value="XYLOGLUCAN 6-XYLOSYLTRANSFERASE 2"/>
    <property type="match status" value="1"/>
</dbReference>
<evidence type="ECO:0000256" key="5">
    <source>
        <dbReference type="ARBA" id="ARBA00023034"/>
    </source>
</evidence>
<keyword evidence="2" id="KW-0328">Glycosyltransferase</keyword>
<protein>
    <submittedName>
        <fullName evidence="6">Uncharacterized protein</fullName>
    </submittedName>
</protein>
<dbReference type="GO" id="GO:0033843">
    <property type="term" value="F:xyloglucan 6-xylosyltransferase activity"/>
    <property type="evidence" value="ECO:0007669"/>
    <property type="project" value="TreeGrafter"/>
</dbReference>
<dbReference type="GO" id="GO:0035252">
    <property type="term" value="F:UDP-xylosyltransferase activity"/>
    <property type="evidence" value="ECO:0007669"/>
    <property type="project" value="TreeGrafter"/>
</dbReference>
<evidence type="ECO:0000256" key="2">
    <source>
        <dbReference type="ARBA" id="ARBA00022676"/>
    </source>
</evidence>
<evidence type="ECO:0000256" key="3">
    <source>
        <dbReference type="ARBA" id="ARBA00022679"/>
    </source>
</evidence>
<evidence type="ECO:0000313" key="7">
    <source>
        <dbReference type="Proteomes" id="UP000541444"/>
    </source>
</evidence>
<evidence type="ECO:0000256" key="4">
    <source>
        <dbReference type="ARBA" id="ARBA00022968"/>
    </source>
</evidence>
<dbReference type="AlphaFoldDB" id="A0A7J7LIX5"/>
<comment type="subcellular location">
    <subcellularLocation>
        <location evidence="1">Golgi apparatus membrane</location>
        <topology evidence="1">Single-pass type II membrane protein</topology>
    </subcellularLocation>
</comment>
<proteinExistence type="predicted"/>
<dbReference type="OrthoDB" id="1678103at2759"/>
<dbReference type="GO" id="GO:0005768">
    <property type="term" value="C:endosome"/>
    <property type="evidence" value="ECO:0007669"/>
    <property type="project" value="TreeGrafter"/>
</dbReference>
<dbReference type="PANTHER" id="PTHR31311">
    <property type="entry name" value="XYLOGLUCAN 6-XYLOSYLTRANSFERASE 5-RELATED-RELATED"/>
    <property type="match status" value="1"/>
</dbReference>
<gene>
    <name evidence="6" type="ORF">GIB67_039452</name>
</gene>
<evidence type="ECO:0000256" key="1">
    <source>
        <dbReference type="ARBA" id="ARBA00004323"/>
    </source>
</evidence>
<reference evidence="6 7" key="1">
    <citation type="journal article" date="2020" name="IScience">
        <title>Genome Sequencing of the Endangered Kingdonia uniflora (Circaeasteraceae, Ranunculales) Reveals Potential Mechanisms of Evolutionary Specialization.</title>
        <authorList>
            <person name="Sun Y."/>
            <person name="Deng T."/>
            <person name="Zhang A."/>
            <person name="Moore M.J."/>
            <person name="Landis J.B."/>
            <person name="Lin N."/>
            <person name="Zhang H."/>
            <person name="Zhang X."/>
            <person name="Huang J."/>
            <person name="Zhang X."/>
            <person name="Sun H."/>
            <person name="Wang H."/>
        </authorList>
    </citation>
    <scope>NUCLEOTIDE SEQUENCE [LARGE SCALE GENOMIC DNA]</scope>
    <source>
        <strain evidence="6">TB1705</strain>
        <tissue evidence="6">Leaf</tissue>
    </source>
</reference>